<organism evidence="1 2">
    <name type="scientific">Brevibacillus invocatus</name>
    <dbReference type="NCBI Taxonomy" id="173959"/>
    <lineage>
        <taxon>Bacteria</taxon>
        <taxon>Bacillati</taxon>
        <taxon>Bacillota</taxon>
        <taxon>Bacilli</taxon>
        <taxon>Bacillales</taxon>
        <taxon>Paenibacillaceae</taxon>
        <taxon>Brevibacillus</taxon>
    </lineage>
</organism>
<gene>
    <name evidence="1" type="ORF">EDM52_16575</name>
</gene>
<dbReference type="InterPro" id="IPR001448">
    <property type="entry name" value="SASP_alpha/beta-type"/>
</dbReference>
<protein>
    <submittedName>
        <fullName evidence="1">Small, acid-soluble spore protein, alpha/beta type</fullName>
    </submittedName>
</protein>
<dbReference type="Pfam" id="PF00269">
    <property type="entry name" value="SASP"/>
    <property type="match status" value="1"/>
</dbReference>
<dbReference type="OrthoDB" id="1683773at2"/>
<reference evidence="1 2" key="1">
    <citation type="submission" date="2018-10" db="EMBL/GenBank/DDBJ databases">
        <title>Phylogenomics of Brevibacillus.</title>
        <authorList>
            <person name="Dunlap C."/>
        </authorList>
    </citation>
    <scope>NUCLEOTIDE SEQUENCE [LARGE SCALE GENOMIC DNA]</scope>
    <source>
        <strain evidence="1 2">JCM 12215</strain>
    </source>
</reference>
<dbReference type="GO" id="GO:0006265">
    <property type="term" value="P:DNA topological change"/>
    <property type="evidence" value="ECO:0007669"/>
    <property type="project" value="InterPro"/>
</dbReference>
<name>A0A3M8C583_9BACL</name>
<proteinExistence type="predicted"/>
<dbReference type="Gene3D" id="6.10.10.80">
    <property type="entry name" value="Small, acid-soluble spore protein, alpha/beta type-like"/>
    <property type="match status" value="1"/>
</dbReference>
<evidence type="ECO:0000313" key="1">
    <source>
        <dbReference type="EMBL" id="RNB70836.1"/>
    </source>
</evidence>
<dbReference type="Proteomes" id="UP000282028">
    <property type="component" value="Unassembled WGS sequence"/>
</dbReference>
<dbReference type="AlphaFoldDB" id="A0A3M8C583"/>
<dbReference type="EMBL" id="RHHR01000032">
    <property type="protein sequence ID" value="RNB70836.1"/>
    <property type="molecule type" value="Genomic_DNA"/>
</dbReference>
<comment type="caution">
    <text evidence="1">The sequence shown here is derived from an EMBL/GenBank/DDBJ whole genome shotgun (WGS) entry which is preliminary data.</text>
</comment>
<accession>A0A3M8C583</accession>
<dbReference type="InterPro" id="IPR038300">
    <property type="entry name" value="SASP_sf_alpha/beta"/>
</dbReference>
<dbReference type="GO" id="GO:0003690">
    <property type="term" value="F:double-stranded DNA binding"/>
    <property type="evidence" value="ECO:0007669"/>
    <property type="project" value="InterPro"/>
</dbReference>
<sequence>MTSHDAGRIGGRLGGQMVKEMVRMALEANRPKGRS</sequence>
<evidence type="ECO:0000313" key="2">
    <source>
        <dbReference type="Proteomes" id="UP000282028"/>
    </source>
</evidence>
<keyword evidence="2" id="KW-1185">Reference proteome</keyword>